<protein>
    <submittedName>
        <fullName evidence="5">Uncharacterized protein</fullName>
    </submittedName>
</protein>
<dbReference type="InterPro" id="IPR009057">
    <property type="entry name" value="Homeodomain-like_sf"/>
</dbReference>
<evidence type="ECO:0000256" key="2">
    <source>
        <dbReference type="ARBA" id="ARBA00023163"/>
    </source>
</evidence>
<evidence type="ECO:0000256" key="1">
    <source>
        <dbReference type="ARBA" id="ARBA00023015"/>
    </source>
</evidence>
<reference evidence="5" key="1">
    <citation type="submission" date="2022-12" db="EMBL/GenBank/DDBJ databases">
        <title>Draft genome assemblies for two species of Escallonia (Escalloniales).</title>
        <authorList>
            <person name="Chanderbali A."/>
            <person name="Dervinis C."/>
            <person name="Anghel I."/>
            <person name="Soltis D."/>
            <person name="Soltis P."/>
            <person name="Zapata F."/>
        </authorList>
    </citation>
    <scope>NUCLEOTIDE SEQUENCE</scope>
    <source>
        <strain evidence="5">UCBG64.0493</strain>
        <tissue evidence="5">Leaf</tissue>
    </source>
</reference>
<dbReference type="AlphaFoldDB" id="A0AA88VFJ1"/>
<evidence type="ECO:0000256" key="4">
    <source>
        <dbReference type="SAM" id="MobiDB-lite"/>
    </source>
</evidence>
<dbReference type="Proteomes" id="UP001188597">
    <property type="component" value="Unassembled WGS sequence"/>
</dbReference>
<gene>
    <name evidence="5" type="ORF">RJ639_016048</name>
</gene>
<dbReference type="GO" id="GO:0005634">
    <property type="term" value="C:nucleus"/>
    <property type="evidence" value="ECO:0007669"/>
    <property type="project" value="TreeGrafter"/>
</dbReference>
<dbReference type="InterPro" id="IPR006447">
    <property type="entry name" value="Myb_dom_plants"/>
</dbReference>
<dbReference type="NCBIfam" id="TIGR01557">
    <property type="entry name" value="myb_SHAQKYF"/>
    <property type="match status" value="1"/>
</dbReference>
<evidence type="ECO:0000256" key="3">
    <source>
        <dbReference type="ARBA" id="ARBA00023242"/>
    </source>
</evidence>
<keyword evidence="1" id="KW-0805">Transcription regulation</keyword>
<proteinExistence type="predicted"/>
<dbReference type="InterPro" id="IPR044841">
    <property type="entry name" value="LUX/BOA-like"/>
</dbReference>
<dbReference type="PANTHER" id="PTHR31442:SF29">
    <property type="entry name" value="HOMEODOMAIN-LIKE SUPERFAMILY PROTEIN"/>
    <property type="match status" value="1"/>
</dbReference>
<name>A0AA88VFJ1_9ASTE</name>
<sequence>MQLMNVEGLTRENVASHLQKYRLYLKRMQGLSSEGPSPSDHLFASTPVPQSLHEPAGSAHMPVPMNYQPQMMQMPVYGHPGAGGSYHGFESHPYNNYEGEVGLLKMPEFMKLQQQMIYWVDGVRG</sequence>
<keyword evidence="3" id="KW-0539">Nucleus</keyword>
<evidence type="ECO:0000313" key="6">
    <source>
        <dbReference type="Proteomes" id="UP001188597"/>
    </source>
</evidence>
<evidence type="ECO:0000313" key="5">
    <source>
        <dbReference type="EMBL" id="KAK3007372.1"/>
    </source>
</evidence>
<dbReference type="GO" id="GO:0003677">
    <property type="term" value="F:DNA binding"/>
    <property type="evidence" value="ECO:0007669"/>
    <property type="project" value="InterPro"/>
</dbReference>
<keyword evidence="2" id="KW-0804">Transcription</keyword>
<feature type="region of interest" description="Disordered" evidence="4">
    <location>
        <begin position="30"/>
        <end position="64"/>
    </location>
</feature>
<organism evidence="5 6">
    <name type="scientific">Escallonia herrerae</name>
    <dbReference type="NCBI Taxonomy" id="1293975"/>
    <lineage>
        <taxon>Eukaryota</taxon>
        <taxon>Viridiplantae</taxon>
        <taxon>Streptophyta</taxon>
        <taxon>Embryophyta</taxon>
        <taxon>Tracheophyta</taxon>
        <taxon>Spermatophyta</taxon>
        <taxon>Magnoliopsida</taxon>
        <taxon>eudicotyledons</taxon>
        <taxon>Gunneridae</taxon>
        <taxon>Pentapetalae</taxon>
        <taxon>asterids</taxon>
        <taxon>campanulids</taxon>
        <taxon>Escalloniales</taxon>
        <taxon>Escalloniaceae</taxon>
        <taxon>Escallonia</taxon>
    </lineage>
</organism>
<dbReference type="SUPFAM" id="SSF46689">
    <property type="entry name" value="Homeodomain-like"/>
    <property type="match status" value="1"/>
</dbReference>
<dbReference type="GO" id="GO:0003700">
    <property type="term" value="F:DNA-binding transcription factor activity"/>
    <property type="evidence" value="ECO:0007669"/>
    <property type="project" value="InterPro"/>
</dbReference>
<dbReference type="Gene3D" id="1.10.10.60">
    <property type="entry name" value="Homeodomain-like"/>
    <property type="match status" value="1"/>
</dbReference>
<keyword evidence="6" id="KW-1185">Reference proteome</keyword>
<accession>A0AA88VFJ1</accession>
<dbReference type="EMBL" id="JAVXUP010001875">
    <property type="protein sequence ID" value="KAK3007372.1"/>
    <property type="molecule type" value="Genomic_DNA"/>
</dbReference>
<dbReference type="PANTHER" id="PTHR31442">
    <property type="entry name" value="HOMEODOMAIN-LIKE SUPERFAMILY PROTEIN-RELATED"/>
    <property type="match status" value="1"/>
</dbReference>
<comment type="caution">
    <text evidence="5">The sequence shown here is derived from an EMBL/GenBank/DDBJ whole genome shotgun (WGS) entry which is preliminary data.</text>
</comment>